<dbReference type="Proteomes" id="UP001060164">
    <property type="component" value="Chromosome"/>
</dbReference>
<gene>
    <name evidence="9" type="ORF">NQ502_17220</name>
</gene>
<evidence type="ECO:0000256" key="5">
    <source>
        <dbReference type="ARBA" id="ARBA00022989"/>
    </source>
</evidence>
<name>A0ABY5VEP9_9FIRM</name>
<dbReference type="Pfam" id="PF02706">
    <property type="entry name" value="Wzz"/>
    <property type="match status" value="1"/>
</dbReference>
<dbReference type="PANTHER" id="PTHR32309">
    <property type="entry name" value="TYROSINE-PROTEIN KINASE"/>
    <property type="match status" value="1"/>
</dbReference>
<dbReference type="InterPro" id="IPR050445">
    <property type="entry name" value="Bact_polysacc_biosynth/exp"/>
</dbReference>
<evidence type="ECO:0000313" key="10">
    <source>
        <dbReference type="Proteomes" id="UP001060164"/>
    </source>
</evidence>
<keyword evidence="5 7" id="KW-1133">Transmembrane helix</keyword>
<sequence length="249" mass="27347">MERYENDEIEIDLGSLIQALLRKWWMFAAGGIIAGLIAIIVTLVLLTPQYESKSMLYILSKTTSVTSFADLQLSSGLTADFEVIATSMPVIDGAIEKIQEEDGITLTRKEIQEMISVSNTSDTRILVITAQDADPTRACIVANAVASETADQMAYIMKSDPPTTVEEAEVAVEPISPSVTKNTAVGILAGILLVGLYLVIQFIRNDNIKTQEDVEKYLGLSTLAVIPLEKGKPDKRKELKEMKKDHEKQ</sequence>
<reference evidence="9" key="1">
    <citation type="journal article" date="2022" name="Cell">
        <title>Design, construction, and in vivo augmentation of a complex gut microbiome.</title>
        <authorList>
            <person name="Cheng A.G."/>
            <person name="Ho P.Y."/>
            <person name="Aranda-Diaz A."/>
            <person name="Jain S."/>
            <person name="Yu F.B."/>
            <person name="Meng X."/>
            <person name="Wang M."/>
            <person name="Iakiviak M."/>
            <person name="Nagashima K."/>
            <person name="Zhao A."/>
            <person name="Murugkar P."/>
            <person name="Patil A."/>
            <person name="Atabakhsh K."/>
            <person name="Weakley A."/>
            <person name="Yan J."/>
            <person name="Brumbaugh A.R."/>
            <person name="Higginbottom S."/>
            <person name="Dimas A."/>
            <person name="Shiver A.L."/>
            <person name="Deutschbauer A."/>
            <person name="Neff N."/>
            <person name="Sonnenburg J.L."/>
            <person name="Huang K.C."/>
            <person name="Fischbach M.A."/>
        </authorList>
    </citation>
    <scope>NUCLEOTIDE SEQUENCE</scope>
    <source>
        <strain evidence="9">DSM 19829</strain>
    </source>
</reference>
<dbReference type="PANTHER" id="PTHR32309:SF13">
    <property type="entry name" value="FERRIC ENTEROBACTIN TRANSPORT PROTEIN FEPE"/>
    <property type="match status" value="1"/>
</dbReference>
<evidence type="ECO:0000256" key="2">
    <source>
        <dbReference type="ARBA" id="ARBA00006683"/>
    </source>
</evidence>
<dbReference type="InterPro" id="IPR003856">
    <property type="entry name" value="LPS_length_determ_N"/>
</dbReference>
<accession>A0ABY5VEP9</accession>
<evidence type="ECO:0000256" key="3">
    <source>
        <dbReference type="ARBA" id="ARBA00022475"/>
    </source>
</evidence>
<feature type="transmembrane region" description="Helical" evidence="7">
    <location>
        <begin position="184"/>
        <end position="203"/>
    </location>
</feature>
<keyword evidence="4 7" id="KW-0812">Transmembrane</keyword>
<keyword evidence="10" id="KW-1185">Reference proteome</keyword>
<evidence type="ECO:0000256" key="4">
    <source>
        <dbReference type="ARBA" id="ARBA00022692"/>
    </source>
</evidence>
<feature type="transmembrane region" description="Helical" evidence="7">
    <location>
        <begin position="24"/>
        <end position="46"/>
    </location>
</feature>
<feature type="domain" description="Polysaccharide chain length determinant N-terminal" evidence="8">
    <location>
        <begin position="10"/>
        <end position="94"/>
    </location>
</feature>
<evidence type="ECO:0000256" key="7">
    <source>
        <dbReference type="SAM" id="Phobius"/>
    </source>
</evidence>
<protein>
    <submittedName>
        <fullName evidence="9">Wzz/FepE/Etk N-terminal domain-containing protein</fullName>
    </submittedName>
</protein>
<keyword evidence="3" id="KW-1003">Cell membrane</keyword>
<dbReference type="RefSeq" id="WP_028529971.1">
    <property type="nucleotide sequence ID" value="NZ_CABLBR010000038.1"/>
</dbReference>
<evidence type="ECO:0000256" key="1">
    <source>
        <dbReference type="ARBA" id="ARBA00004651"/>
    </source>
</evidence>
<comment type="similarity">
    <text evidence="2">Belongs to the CpsC/CapA family.</text>
</comment>
<organism evidence="9 10">
    <name type="scientific">Ruminococcus gauvreauii</name>
    <dbReference type="NCBI Taxonomy" id="438033"/>
    <lineage>
        <taxon>Bacteria</taxon>
        <taxon>Bacillati</taxon>
        <taxon>Bacillota</taxon>
        <taxon>Clostridia</taxon>
        <taxon>Eubacteriales</taxon>
        <taxon>Oscillospiraceae</taxon>
        <taxon>Ruminococcus</taxon>
    </lineage>
</organism>
<keyword evidence="6 7" id="KW-0472">Membrane</keyword>
<dbReference type="EMBL" id="CP102290">
    <property type="protein sequence ID" value="UWP59084.1"/>
    <property type="molecule type" value="Genomic_DNA"/>
</dbReference>
<evidence type="ECO:0000256" key="6">
    <source>
        <dbReference type="ARBA" id="ARBA00023136"/>
    </source>
</evidence>
<evidence type="ECO:0000313" key="9">
    <source>
        <dbReference type="EMBL" id="UWP59084.1"/>
    </source>
</evidence>
<proteinExistence type="inferred from homology"/>
<evidence type="ECO:0000259" key="8">
    <source>
        <dbReference type="Pfam" id="PF02706"/>
    </source>
</evidence>
<comment type="subcellular location">
    <subcellularLocation>
        <location evidence="1">Cell membrane</location>
        <topology evidence="1">Multi-pass membrane protein</topology>
    </subcellularLocation>
</comment>